<evidence type="ECO:0000313" key="1">
    <source>
        <dbReference type="EMBL" id="GAW27012.1"/>
    </source>
</evidence>
<sequence>MASAKNRRPPLGSSERTLRYHAVALKGWELYERFLSVTETEHNAPKLEEVYAIKCNEFRETPDKERDIVLRSNNVDVNRLAWLEVFSHGRQFSDNVHTVQVQADTKSGALIIQELQRECDLTPADRRMFISDILWQAYQQLATFQKQPSNKLRMIWFDTVVNEPTKIIA</sequence>
<dbReference type="AlphaFoldDB" id="A0A1S8AAN9"/>
<dbReference type="Proteomes" id="UP000054516">
    <property type="component" value="Unassembled WGS sequence"/>
</dbReference>
<accession>A0A1S8AAN9</accession>
<evidence type="ECO:0000313" key="2">
    <source>
        <dbReference type="Proteomes" id="UP000054516"/>
    </source>
</evidence>
<keyword evidence="2" id="KW-1185">Reference proteome</keyword>
<dbReference type="EMBL" id="DF977507">
    <property type="protein sequence ID" value="GAW27012.1"/>
    <property type="molecule type" value="Genomic_DNA"/>
</dbReference>
<protein>
    <submittedName>
        <fullName evidence="1">Uncharacterized protein</fullName>
    </submittedName>
</protein>
<proteinExistence type="predicted"/>
<reference evidence="1" key="1">
    <citation type="submission" date="2016-03" db="EMBL/GenBank/DDBJ databases">
        <title>Draft genome sequence of Rosellinia necatrix.</title>
        <authorList>
            <person name="Kanematsu S."/>
        </authorList>
    </citation>
    <scope>NUCLEOTIDE SEQUENCE [LARGE SCALE GENOMIC DNA]</scope>
    <source>
        <strain evidence="1">W97</strain>
    </source>
</reference>
<dbReference type="OrthoDB" id="4727153at2759"/>
<organism evidence="1">
    <name type="scientific">Rosellinia necatrix</name>
    <name type="common">White root-rot fungus</name>
    <dbReference type="NCBI Taxonomy" id="77044"/>
    <lineage>
        <taxon>Eukaryota</taxon>
        <taxon>Fungi</taxon>
        <taxon>Dikarya</taxon>
        <taxon>Ascomycota</taxon>
        <taxon>Pezizomycotina</taxon>
        <taxon>Sordariomycetes</taxon>
        <taxon>Xylariomycetidae</taxon>
        <taxon>Xylariales</taxon>
        <taxon>Xylariaceae</taxon>
        <taxon>Rosellinia</taxon>
    </lineage>
</organism>
<gene>
    <name evidence="1" type="ORF">SAMD00023353_6200300</name>
</gene>
<name>A0A1S8AAN9_ROSNE</name>